<keyword evidence="4" id="KW-0479">Metal-binding</keyword>
<comment type="cofactor">
    <cofactor evidence="1">
        <name>Mn(2+)</name>
        <dbReference type="ChEBI" id="CHEBI:29035"/>
    </cofactor>
</comment>
<dbReference type="SUPFAM" id="SSF69065">
    <property type="entry name" value="RNase III domain-like"/>
    <property type="match status" value="2"/>
</dbReference>
<dbReference type="EMBL" id="HACA01009918">
    <property type="protein sequence ID" value="CDW27279.1"/>
    <property type="molecule type" value="Transcribed_RNA"/>
</dbReference>
<evidence type="ECO:0000256" key="1">
    <source>
        <dbReference type="ARBA" id="ARBA00001936"/>
    </source>
</evidence>
<evidence type="ECO:0000256" key="13">
    <source>
        <dbReference type="ARBA" id="ARBA00035116"/>
    </source>
</evidence>
<dbReference type="SMART" id="SM00490">
    <property type="entry name" value="HELICc"/>
    <property type="match status" value="1"/>
</dbReference>
<evidence type="ECO:0000256" key="14">
    <source>
        <dbReference type="PROSITE-ProRule" id="PRU00657"/>
    </source>
</evidence>
<dbReference type="PANTHER" id="PTHR14950">
    <property type="entry name" value="DICER-RELATED"/>
    <property type="match status" value="1"/>
</dbReference>
<dbReference type="GO" id="GO:0046872">
    <property type="term" value="F:metal ion binding"/>
    <property type="evidence" value="ECO:0007669"/>
    <property type="project" value="UniProtKB-KW"/>
</dbReference>
<dbReference type="Pfam" id="PF03368">
    <property type="entry name" value="Dicer_dimer"/>
    <property type="match status" value="1"/>
</dbReference>
<evidence type="ECO:0000256" key="3">
    <source>
        <dbReference type="ARBA" id="ARBA00022722"/>
    </source>
</evidence>
<evidence type="ECO:0000259" key="17">
    <source>
        <dbReference type="PROSITE" id="PS51192"/>
    </source>
</evidence>
<dbReference type="InterPro" id="IPR003100">
    <property type="entry name" value="PAZ_dom"/>
</dbReference>
<dbReference type="Pfam" id="PF20931">
    <property type="entry name" value="Dicer_platform"/>
    <property type="match status" value="1"/>
</dbReference>
<dbReference type="Pfam" id="PF00271">
    <property type="entry name" value="Helicase_C"/>
    <property type="match status" value="1"/>
</dbReference>
<evidence type="ECO:0000256" key="8">
    <source>
        <dbReference type="ARBA" id="ARBA00022806"/>
    </source>
</evidence>
<evidence type="ECO:0000256" key="2">
    <source>
        <dbReference type="ARBA" id="ARBA00001946"/>
    </source>
</evidence>
<sequence length="1575" mass="180862">MEPRNYQLELFDIAKDQNSIVYLGTGSGKTFIAIMMIKEFYGGSKNEEKKIVMVVPSLPLAHQQSRVIDEQCKFARVGKIVGEDGVDLWDSSKWNEVINSLDIIVMIHQVLLDSLSHSFLTLSNISLLIFDECHHTFKDNPYNMIMKEHYLTLKSTHPHKVPHILGLSASVVISQCDDELKFLREKKILEANLDSKIITTMDLDNYLRFVTQPHECLKQYHAPSLGTDISNIVDDGLIKIENEFENHIIFLKQEMRDSKDKISLLTTRAKSKKKLFNRTLNDISMLYNTLGMFAARIYVYTMLQDTFPEIKLRCDEKYQFKLLQIVYDTFKSVEGIFQRKWNDFVGSDLQKMYYFMSSKLKKLLEIFTEFVTDSQFSMQSFTAVVFVKRRESCKIIYEVLKEILRLDSRFSFISPAYIIGQSMVELNPGSNEMKKMQDTITNFRSGRYNLIVSTSVLEEGMDIKKCNLVIRFDEIDTYRSYVQSKGRARAKPSMYVIMCSTTDLPTMDMKLSSFRKIEQMSITECHTLPFELQKLNDFHEENEDNEEEEDPYFVNPNDKTNSAMISPATSISLLHQYINSITTDKFTTLAPYWEYSRTTSKPHNILLSVLEEPKYVCQVTLPHKTPLNFPVKGALRASRKKAKRSAALQACTMLHQLGELDDKLIPKKKRIHEELEELDDGLDDDEDHAKPGTKRFRRYYAQKKPLLSSSPILCASKVFIYTIDMHLVSITKHNPKRYSLYYPQETERKLGLCLISPLSDIVMSNKITLYSRSGIVEVNILLANSHISGSTLVEKCGGLNTLQKYTKLIYSDVLQVVTPWMEELTEKELLECRDPLIVPLLNGEIDKDFILKTISGQPYNDGDMTERVVSLLHKPDPQRYFVEEVIPELTPLSLINENTTFVEYYSQKYGMKITDKSQPLIRLSNADAERFAYSEVVIEEKDNKLTKLGNLDFYRTRWLAIPELVLAHSVPSSFWKDLKLLPYILERINQIQNSMTLLKELCSFEKGEPCSNKDLSFDFLTDLNSDAQTLSFNHFELFKSLTLTNAGEEFDLERNEILGDAFLKIMTSIYLYFAINSKDEGYLSLYRSRIVGNRNLLRVGEMIGDLQLGGVLNAVKLQPKLNWQVPFYNNLKSLEEEIVKMNRDFRKTVLTSNEKFKSHNFLDGMNNSDLSRLKEILCCDNPNTSIFYNDIVNKLSEARGNTNYSESKAQLSSLRVFVPVNDKSIADALESIIGVYLLHYGCKATLRMMATKMGISLFPNVKVENNICGHSKLKVSQSLNWFVPPTNAIQDFGKKVVNHEILNRLLLKLQYKTIEKIIGYEFKEKTFLLQAFTHSSFSSNKITDSYERLEFLGDAILDYLVTSYIFIEFPTYGPGKVTDARSAVVNNVTLAILTIKSELYCHLLHSEPLILSRIDSMIANMEFDESNMNEFDFFKLKMSLLSETECPILEEVDVPKVLGDICESVLGAVFLDSGFDLKIVWNVFKRLCPNLDQIVALKPKNYVTKLYELFPERISFGPSKKVGNKIEKTVSLRMKDDKVYKARGIGPKGKIAKISACKCLIRGLVKIKELPSDVI</sequence>
<name>A0A0K2TMY0_LEPSM</name>
<keyword evidence="7" id="KW-0378">Hydrolase</keyword>
<dbReference type="PROSITE" id="PS50142">
    <property type="entry name" value="RNASE_3_2"/>
    <property type="match status" value="2"/>
</dbReference>
<dbReference type="GO" id="GO:0031047">
    <property type="term" value="P:regulatory ncRNA-mediated gene silencing"/>
    <property type="evidence" value="ECO:0007669"/>
    <property type="project" value="UniProtKB-KW"/>
</dbReference>
<proteinExistence type="inferred from homology"/>
<dbReference type="PROSITE" id="PS51192">
    <property type="entry name" value="HELICASE_ATP_BIND_1"/>
    <property type="match status" value="1"/>
</dbReference>
<keyword evidence="5" id="KW-0677">Repeat</keyword>
<comment type="similarity">
    <text evidence="13 14">Belongs to the helicase family. Dicer subfamily.</text>
</comment>
<dbReference type="GO" id="GO:0004525">
    <property type="term" value="F:ribonuclease III activity"/>
    <property type="evidence" value="ECO:0007669"/>
    <property type="project" value="UniProtKB-EC"/>
</dbReference>
<dbReference type="PROSITE" id="PS51327">
    <property type="entry name" value="DICER_DSRBF"/>
    <property type="match status" value="1"/>
</dbReference>
<keyword evidence="8" id="KW-0347">Helicase</keyword>
<keyword evidence="12" id="KW-0943">RNA-mediated gene silencing</keyword>
<evidence type="ECO:0000256" key="9">
    <source>
        <dbReference type="ARBA" id="ARBA00022840"/>
    </source>
</evidence>
<evidence type="ECO:0000259" key="15">
    <source>
        <dbReference type="PROSITE" id="PS50142"/>
    </source>
</evidence>
<dbReference type="Gene3D" id="3.30.160.380">
    <property type="entry name" value="Dicer dimerisation domain"/>
    <property type="match status" value="1"/>
</dbReference>
<dbReference type="InterPro" id="IPR027417">
    <property type="entry name" value="P-loop_NTPase"/>
</dbReference>
<dbReference type="Pfam" id="PF00270">
    <property type="entry name" value="DEAD"/>
    <property type="match status" value="1"/>
</dbReference>
<evidence type="ECO:0000256" key="10">
    <source>
        <dbReference type="ARBA" id="ARBA00022842"/>
    </source>
</evidence>
<evidence type="ECO:0000256" key="5">
    <source>
        <dbReference type="ARBA" id="ARBA00022737"/>
    </source>
</evidence>
<dbReference type="InterPro" id="IPR036389">
    <property type="entry name" value="RNase_III_sf"/>
</dbReference>
<dbReference type="GO" id="GO:0006396">
    <property type="term" value="P:RNA processing"/>
    <property type="evidence" value="ECO:0007669"/>
    <property type="project" value="InterPro"/>
</dbReference>
<organism evidence="20">
    <name type="scientific">Lepeophtheirus salmonis</name>
    <name type="common">Salmon louse</name>
    <name type="synonym">Caligus salmonis</name>
    <dbReference type="NCBI Taxonomy" id="72036"/>
    <lineage>
        <taxon>Eukaryota</taxon>
        <taxon>Metazoa</taxon>
        <taxon>Ecdysozoa</taxon>
        <taxon>Arthropoda</taxon>
        <taxon>Crustacea</taxon>
        <taxon>Multicrustacea</taxon>
        <taxon>Hexanauplia</taxon>
        <taxon>Copepoda</taxon>
        <taxon>Siphonostomatoida</taxon>
        <taxon>Caligidae</taxon>
        <taxon>Lepeophtheirus</taxon>
    </lineage>
</organism>
<comment type="cofactor">
    <cofactor evidence="2">
        <name>Mg(2+)</name>
        <dbReference type="ChEBI" id="CHEBI:18420"/>
    </cofactor>
</comment>
<dbReference type="CDD" id="cd18034">
    <property type="entry name" value="DEXHc_dicer"/>
    <property type="match status" value="1"/>
</dbReference>
<dbReference type="PANTHER" id="PTHR14950:SF37">
    <property type="entry name" value="ENDORIBONUCLEASE DICER"/>
    <property type="match status" value="1"/>
</dbReference>
<keyword evidence="6" id="KW-0547">Nucleotide-binding</keyword>
<dbReference type="Gene3D" id="3.30.160.20">
    <property type="match status" value="1"/>
</dbReference>
<reference evidence="20" key="1">
    <citation type="submission" date="2014-05" db="EMBL/GenBank/DDBJ databases">
        <authorList>
            <person name="Chronopoulou M."/>
        </authorList>
    </citation>
    <scope>NUCLEOTIDE SEQUENCE</scope>
    <source>
        <tissue evidence="20">Whole organism</tissue>
    </source>
</reference>
<dbReference type="PROSITE" id="PS00517">
    <property type="entry name" value="RNASE_3_1"/>
    <property type="match status" value="1"/>
</dbReference>
<protein>
    <submittedName>
        <fullName evidence="20">Uncharacterized protein</fullName>
    </submittedName>
</protein>
<dbReference type="InterPro" id="IPR014001">
    <property type="entry name" value="Helicase_ATP-bd"/>
</dbReference>
<feature type="domain" description="Dicer dsRNA-binding fold" evidence="19">
    <location>
        <begin position="570"/>
        <end position="674"/>
    </location>
</feature>
<dbReference type="EMBL" id="HACA01009919">
    <property type="protein sequence ID" value="CDW27280.1"/>
    <property type="molecule type" value="Transcribed_RNA"/>
</dbReference>
<dbReference type="SMART" id="SM00949">
    <property type="entry name" value="PAZ"/>
    <property type="match status" value="1"/>
</dbReference>
<dbReference type="SMART" id="SM00535">
    <property type="entry name" value="RIBOc"/>
    <property type="match status" value="2"/>
</dbReference>
<dbReference type="PROSITE" id="PS51194">
    <property type="entry name" value="HELICASE_CTER"/>
    <property type="match status" value="1"/>
</dbReference>
<evidence type="ECO:0000256" key="6">
    <source>
        <dbReference type="ARBA" id="ARBA00022741"/>
    </source>
</evidence>
<dbReference type="GO" id="GO:0004386">
    <property type="term" value="F:helicase activity"/>
    <property type="evidence" value="ECO:0007669"/>
    <property type="project" value="UniProtKB-KW"/>
</dbReference>
<keyword evidence="9" id="KW-0067">ATP-binding</keyword>
<keyword evidence="10" id="KW-0460">Magnesium</keyword>
<dbReference type="SUPFAM" id="SSF52540">
    <property type="entry name" value="P-loop containing nucleoside triphosphate hydrolases"/>
    <property type="match status" value="1"/>
</dbReference>
<evidence type="ECO:0000313" key="20">
    <source>
        <dbReference type="EMBL" id="CDW27279.1"/>
    </source>
</evidence>
<dbReference type="Gene3D" id="1.10.1520.10">
    <property type="entry name" value="Ribonuclease III domain"/>
    <property type="match status" value="2"/>
</dbReference>
<accession>A0A0K2TMY0</accession>
<dbReference type="GO" id="GO:0005524">
    <property type="term" value="F:ATP binding"/>
    <property type="evidence" value="ECO:0007669"/>
    <property type="project" value="UniProtKB-KW"/>
</dbReference>
<dbReference type="Gene3D" id="3.40.50.300">
    <property type="entry name" value="P-loop containing nucleotide triphosphate hydrolases"/>
    <property type="match status" value="2"/>
</dbReference>
<dbReference type="OrthoDB" id="416741at2759"/>
<dbReference type="GO" id="GO:0003723">
    <property type="term" value="F:RNA binding"/>
    <property type="evidence" value="ECO:0007669"/>
    <property type="project" value="UniProtKB-UniRule"/>
</dbReference>
<evidence type="ECO:0000256" key="12">
    <source>
        <dbReference type="ARBA" id="ARBA00023158"/>
    </source>
</evidence>
<dbReference type="SMART" id="SM00487">
    <property type="entry name" value="DEXDc"/>
    <property type="match status" value="1"/>
</dbReference>
<dbReference type="Gene3D" id="2.170.260.10">
    <property type="entry name" value="paz domain"/>
    <property type="match status" value="1"/>
</dbReference>
<dbReference type="CDD" id="cd00593">
    <property type="entry name" value="RIBOc"/>
    <property type="match status" value="2"/>
</dbReference>
<feature type="domain" description="RNase III" evidence="15">
    <location>
        <begin position="1311"/>
        <end position="1474"/>
    </location>
</feature>
<feature type="domain" description="PAZ" evidence="16">
    <location>
        <begin position="836"/>
        <end position="935"/>
    </location>
</feature>
<dbReference type="Pfam" id="PF02170">
    <property type="entry name" value="PAZ"/>
    <property type="match status" value="1"/>
</dbReference>
<keyword evidence="11 14" id="KW-0694">RNA-binding</keyword>
<feature type="domain" description="Helicase ATP-binding" evidence="17">
    <location>
        <begin position="10"/>
        <end position="189"/>
    </location>
</feature>
<dbReference type="InterPro" id="IPR011545">
    <property type="entry name" value="DEAD/DEAH_box_helicase_dom"/>
</dbReference>
<evidence type="ECO:0000256" key="7">
    <source>
        <dbReference type="ARBA" id="ARBA00022801"/>
    </source>
</evidence>
<evidence type="ECO:0000256" key="4">
    <source>
        <dbReference type="ARBA" id="ARBA00022723"/>
    </source>
</evidence>
<evidence type="ECO:0000256" key="11">
    <source>
        <dbReference type="ARBA" id="ARBA00022884"/>
    </source>
</evidence>
<keyword evidence="3" id="KW-0540">Nuclease</keyword>
<evidence type="ECO:0000259" key="16">
    <source>
        <dbReference type="PROSITE" id="PS50821"/>
    </source>
</evidence>
<evidence type="ECO:0000259" key="19">
    <source>
        <dbReference type="PROSITE" id="PS51327"/>
    </source>
</evidence>
<dbReference type="InterPro" id="IPR048512">
    <property type="entry name" value="Dicer_platform"/>
</dbReference>
<evidence type="ECO:0000259" key="18">
    <source>
        <dbReference type="PROSITE" id="PS51194"/>
    </source>
</evidence>
<dbReference type="FunFam" id="1.10.1520.10:FF:000004">
    <property type="entry name" value="Endoribonuclease dicer-like 1"/>
    <property type="match status" value="1"/>
</dbReference>
<dbReference type="PROSITE" id="PS50821">
    <property type="entry name" value="PAZ"/>
    <property type="match status" value="1"/>
</dbReference>
<dbReference type="InterPro" id="IPR000999">
    <property type="entry name" value="RNase_III_dom"/>
</dbReference>
<dbReference type="InterPro" id="IPR001650">
    <property type="entry name" value="Helicase_C-like"/>
</dbReference>
<dbReference type="InterPro" id="IPR005034">
    <property type="entry name" value="Dicer_dimerisation"/>
</dbReference>
<feature type="domain" description="Helicase C-terminal" evidence="18">
    <location>
        <begin position="359"/>
        <end position="536"/>
    </location>
</feature>
<dbReference type="InterPro" id="IPR038248">
    <property type="entry name" value="Dicer_dimer_sf"/>
</dbReference>
<dbReference type="Pfam" id="PF00636">
    <property type="entry name" value="Ribonuclease_3"/>
    <property type="match status" value="2"/>
</dbReference>
<feature type="domain" description="RNase III" evidence="15">
    <location>
        <begin position="1037"/>
        <end position="1104"/>
    </location>
</feature>